<evidence type="ECO:0000256" key="9">
    <source>
        <dbReference type="ARBA" id="ARBA00023026"/>
    </source>
</evidence>
<sequence length="281" mass="31935">MWDRRKLLLAAVIFSTVYCRVAAKRMDMAPDAVDDQYNGCRKEALETFIHSGLLRQELNNSEIFQQAWNRNKECSKSIPGGEKEHAVALSTYANEDNFISHTFNTAVKTQGTNSSTYANFNFKSLHFLLMDSLKQLNSSDCKAVYFSPEPEINYEVKTGSVVRFGTFLTVYLSLDAVPTDLDDDIVFNITSCFFAKLGDNSCTKDKKSALLSPAEEFTVEGIFKKQHGDAEYTEVVLKHSRMNSFNNCYLFPRSGSPAHLSTQWLVLLLLTFFFFFFIVEQ</sequence>
<protein>
    <recommendedName>
        <fullName evidence="11">NAD(P)(+)--arginine ADP-ribosyltransferase</fullName>
        <ecNumber evidence="11">2.4.2.31</ecNumber>
    </recommendedName>
    <alternativeName>
        <fullName evidence="11">Mono(ADP-ribosyl)transferase</fullName>
    </alternativeName>
</protein>
<dbReference type="GO" id="GO:0003950">
    <property type="term" value="F:NAD+ poly-ADP-ribosyltransferase activity"/>
    <property type="evidence" value="ECO:0007669"/>
    <property type="project" value="TreeGrafter"/>
</dbReference>
<dbReference type="InParanoid" id="A0A3Q1ITU3"/>
<comment type="similarity">
    <text evidence="2 11">Belongs to the Arg-specific ADP-ribosyltransferase family.</text>
</comment>
<dbReference type="PRINTS" id="PR00970">
    <property type="entry name" value="RIBTRNSFRASE"/>
</dbReference>
<dbReference type="OMA" id="SPAEEFT"/>
<dbReference type="EC" id="2.4.2.31" evidence="11"/>
<keyword evidence="12" id="KW-1133">Transmembrane helix</keyword>
<evidence type="ECO:0000313" key="14">
    <source>
        <dbReference type="Proteomes" id="UP000265040"/>
    </source>
</evidence>
<dbReference type="InterPro" id="IPR000768">
    <property type="entry name" value="ART"/>
</dbReference>
<reference evidence="13" key="2">
    <citation type="submission" date="2025-08" db="UniProtKB">
        <authorList>
            <consortium name="Ensembl"/>
        </authorList>
    </citation>
    <scope>IDENTIFICATION</scope>
</reference>
<dbReference type="GO" id="GO:0106274">
    <property type="term" value="F:NAD+-protein-arginine ADP-ribosyltransferase activity"/>
    <property type="evidence" value="ECO:0007669"/>
    <property type="project" value="UniProtKB-EC"/>
</dbReference>
<dbReference type="FunCoup" id="A0A3Q1ITU3">
    <property type="interactions" value="65"/>
</dbReference>
<keyword evidence="12" id="KW-0472">Membrane</keyword>
<evidence type="ECO:0000256" key="7">
    <source>
        <dbReference type="ARBA" id="ARBA00022695"/>
    </source>
</evidence>
<dbReference type="SUPFAM" id="SSF56399">
    <property type="entry name" value="ADP-ribosylation"/>
    <property type="match status" value="1"/>
</dbReference>
<dbReference type="Ensembl" id="ENSATET00000024239.3">
    <property type="protein sequence ID" value="ENSATEP00000023855.1"/>
    <property type="gene ID" value="ENSATEG00000016552.3"/>
</dbReference>
<dbReference type="RefSeq" id="XP_026216306.1">
    <property type="nucleotide sequence ID" value="XM_026360521.1"/>
</dbReference>
<keyword evidence="11" id="KW-0520">NAD</keyword>
<comment type="catalytic activity">
    <reaction evidence="10 11">
        <text>L-arginyl-[protein] + NAD(+) = N(omega)-(ADP-D-ribosyl)-L-arginyl-[protein] + nicotinamide + H(+)</text>
        <dbReference type="Rhea" id="RHEA:19149"/>
        <dbReference type="Rhea" id="RHEA-COMP:10532"/>
        <dbReference type="Rhea" id="RHEA-COMP:15087"/>
        <dbReference type="ChEBI" id="CHEBI:15378"/>
        <dbReference type="ChEBI" id="CHEBI:17154"/>
        <dbReference type="ChEBI" id="CHEBI:29965"/>
        <dbReference type="ChEBI" id="CHEBI:57540"/>
        <dbReference type="ChEBI" id="CHEBI:142554"/>
        <dbReference type="EC" id="2.4.2.31"/>
    </reaction>
</comment>
<dbReference type="InterPro" id="IPR050999">
    <property type="entry name" value="ADP-ribosyltransferase_ARG"/>
</dbReference>
<proteinExistence type="inferred from homology"/>
<evidence type="ECO:0000256" key="8">
    <source>
        <dbReference type="ARBA" id="ARBA00022857"/>
    </source>
</evidence>
<evidence type="ECO:0000313" key="13">
    <source>
        <dbReference type="Ensembl" id="ENSATEP00000023855.1"/>
    </source>
</evidence>
<evidence type="ECO:0000256" key="11">
    <source>
        <dbReference type="RuleBase" id="RU361228"/>
    </source>
</evidence>
<dbReference type="PANTHER" id="PTHR10339">
    <property type="entry name" value="ADP-RIBOSYLTRANSFERASE"/>
    <property type="match status" value="1"/>
</dbReference>
<dbReference type="OrthoDB" id="423533at2759"/>
<evidence type="ECO:0000256" key="3">
    <source>
        <dbReference type="ARBA" id="ARBA00022525"/>
    </source>
</evidence>
<evidence type="ECO:0000256" key="12">
    <source>
        <dbReference type="SAM" id="Phobius"/>
    </source>
</evidence>
<keyword evidence="8 11" id="KW-0521">NADP</keyword>
<dbReference type="Pfam" id="PF01129">
    <property type="entry name" value="ART"/>
    <property type="match status" value="1"/>
</dbReference>
<keyword evidence="5 11" id="KW-0328">Glycosyltransferase</keyword>
<dbReference type="GO" id="GO:0016779">
    <property type="term" value="F:nucleotidyltransferase activity"/>
    <property type="evidence" value="ECO:0007669"/>
    <property type="project" value="UniProtKB-KW"/>
</dbReference>
<keyword evidence="4" id="KW-0800">Toxin</keyword>
<reference evidence="13" key="3">
    <citation type="submission" date="2025-09" db="UniProtKB">
        <authorList>
            <consortium name="Ensembl"/>
        </authorList>
    </citation>
    <scope>IDENTIFICATION</scope>
</reference>
<evidence type="ECO:0000256" key="1">
    <source>
        <dbReference type="ARBA" id="ARBA00004613"/>
    </source>
</evidence>
<dbReference type="Gene3D" id="3.90.176.10">
    <property type="entry name" value="Toxin ADP-ribosyltransferase, Chain A, domain 1"/>
    <property type="match status" value="1"/>
</dbReference>
<reference evidence="13" key="1">
    <citation type="submission" date="2021-04" db="EMBL/GenBank/DDBJ databases">
        <authorList>
            <consortium name="Wellcome Sanger Institute Data Sharing"/>
        </authorList>
    </citation>
    <scope>NUCLEOTIDE SEQUENCE [LARGE SCALE GENOMIC DNA]</scope>
</reference>
<keyword evidence="12" id="KW-0812">Transmembrane</keyword>
<evidence type="ECO:0000256" key="4">
    <source>
        <dbReference type="ARBA" id="ARBA00022656"/>
    </source>
</evidence>
<evidence type="ECO:0000256" key="10">
    <source>
        <dbReference type="ARBA" id="ARBA00047597"/>
    </source>
</evidence>
<feature type="signal peptide" evidence="11">
    <location>
        <begin position="1"/>
        <end position="23"/>
    </location>
</feature>
<evidence type="ECO:0000256" key="2">
    <source>
        <dbReference type="ARBA" id="ARBA00009558"/>
    </source>
</evidence>
<dbReference type="Proteomes" id="UP000265040">
    <property type="component" value="Chromosome 1"/>
</dbReference>
<comment type="subcellular location">
    <subcellularLocation>
        <location evidence="1">Secreted</location>
    </subcellularLocation>
</comment>
<dbReference type="PROSITE" id="PS51996">
    <property type="entry name" value="TR_MART"/>
    <property type="match status" value="1"/>
</dbReference>
<feature type="chain" id="PRO_5030000056" description="NAD(P)(+)--arginine ADP-ribosyltransferase" evidence="11">
    <location>
        <begin position="24"/>
        <end position="281"/>
    </location>
</feature>
<accession>A0A3Q1ITU3</accession>
<dbReference type="GeneTree" id="ENSGT01030000234601"/>
<dbReference type="GeneID" id="113162415"/>
<keyword evidence="9" id="KW-0843">Virulence</keyword>
<keyword evidence="11" id="KW-0732">Signal</keyword>
<name>A0A3Q1ITU3_ANATE</name>
<dbReference type="AlphaFoldDB" id="A0A3Q1ITU3"/>
<keyword evidence="14" id="KW-1185">Reference proteome</keyword>
<keyword evidence="6 11" id="KW-0808">Transferase</keyword>
<keyword evidence="3" id="KW-0964">Secreted</keyword>
<evidence type="ECO:0000256" key="6">
    <source>
        <dbReference type="ARBA" id="ARBA00022679"/>
    </source>
</evidence>
<feature type="transmembrane region" description="Helical" evidence="12">
    <location>
        <begin position="261"/>
        <end position="279"/>
    </location>
</feature>
<dbReference type="GO" id="GO:0005576">
    <property type="term" value="C:extracellular region"/>
    <property type="evidence" value="ECO:0007669"/>
    <property type="project" value="UniProtKB-SubCell"/>
</dbReference>
<keyword evidence="7" id="KW-0548">Nucleotidyltransferase</keyword>
<evidence type="ECO:0000256" key="5">
    <source>
        <dbReference type="ARBA" id="ARBA00022676"/>
    </source>
</evidence>
<dbReference type="PANTHER" id="PTHR10339:SF25">
    <property type="entry name" value="SECRETED EXOENZYME S"/>
    <property type="match status" value="1"/>
</dbReference>
<organism evidence="13 14">
    <name type="scientific">Anabas testudineus</name>
    <name type="common">Climbing perch</name>
    <name type="synonym">Anthias testudineus</name>
    <dbReference type="NCBI Taxonomy" id="64144"/>
    <lineage>
        <taxon>Eukaryota</taxon>
        <taxon>Metazoa</taxon>
        <taxon>Chordata</taxon>
        <taxon>Craniata</taxon>
        <taxon>Vertebrata</taxon>
        <taxon>Euteleostomi</taxon>
        <taxon>Actinopterygii</taxon>
        <taxon>Neopterygii</taxon>
        <taxon>Teleostei</taxon>
        <taxon>Neoteleostei</taxon>
        <taxon>Acanthomorphata</taxon>
        <taxon>Anabantaria</taxon>
        <taxon>Anabantiformes</taxon>
        <taxon>Anabantoidei</taxon>
        <taxon>Anabantidae</taxon>
        <taxon>Anabas</taxon>
    </lineage>
</organism>
<dbReference type="GO" id="GO:0090729">
    <property type="term" value="F:toxin activity"/>
    <property type="evidence" value="ECO:0007669"/>
    <property type="project" value="UniProtKB-KW"/>
</dbReference>